<dbReference type="InterPro" id="IPR001763">
    <property type="entry name" value="Rhodanese-like_dom"/>
</dbReference>
<proteinExistence type="predicted"/>
<feature type="domain" description="Rhodanese" evidence="1">
    <location>
        <begin position="57"/>
        <end position="151"/>
    </location>
</feature>
<dbReference type="PANTHER" id="PTHR42951">
    <property type="entry name" value="METALLO-BETA-LACTAMASE DOMAIN-CONTAINING"/>
    <property type="match status" value="1"/>
</dbReference>
<dbReference type="EMBL" id="UOFE01000045">
    <property type="protein sequence ID" value="VAW54976.1"/>
    <property type="molecule type" value="Genomic_DNA"/>
</dbReference>
<dbReference type="PROSITE" id="PS50206">
    <property type="entry name" value="RHODANESE_3"/>
    <property type="match status" value="1"/>
</dbReference>
<dbReference type="SUPFAM" id="SSF56281">
    <property type="entry name" value="Metallo-hydrolase/oxidoreductase"/>
    <property type="match status" value="1"/>
</dbReference>
<dbReference type="Pfam" id="PF00753">
    <property type="entry name" value="Lactamase_B"/>
    <property type="match status" value="1"/>
</dbReference>
<dbReference type="InterPro" id="IPR036866">
    <property type="entry name" value="RibonucZ/Hydroxyglut_hydro"/>
</dbReference>
<evidence type="ECO:0000313" key="2">
    <source>
        <dbReference type="EMBL" id="VAW54976.1"/>
    </source>
</evidence>
<dbReference type="InterPro" id="IPR036873">
    <property type="entry name" value="Rhodanese-like_dom_sf"/>
</dbReference>
<dbReference type="InterPro" id="IPR001279">
    <property type="entry name" value="Metallo-B-lactamas"/>
</dbReference>
<protein>
    <submittedName>
        <fullName evidence="2">MBL-fold metallo-hydrolase superfamily</fullName>
    </submittedName>
</protein>
<dbReference type="Gene3D" id="3.40.250.10">
    <property type="entry name" value="Rhodanese-like domain"/>
    <property type="match status" value="1"/>
</dbReference>
<dbReference type="AlphaFoldDB" id="A0A3B0XED7"/>
<organism evidence="2">
    <name type="scientific">hydrothermal vent metagenome</name>
    <dbReference type="NCBI Taxonomy" id="652676"/>
    <lineage>
        <taxon>unclassified sequences</taxon>
        <taxon>metagenomes</taxon>
        <taxon>ecological metagenomes</taxon>
    </lineage>
</organism>
<dbReference type="InterPro" id="IPR050855">
    <property type="entry name" value="NDM-1-like"/>
</dbReference>
<gene>
    <name evidence="2" type="ORF">MNBD_GAMMA05-1685</name>
</gene>
<dbReference type="SMART" id="SM00849">
    <property type="entry name" value="Lactamase_B"/>
    <property type="match status" value="1"/>
</dbReference>
<dbReference type="CDD" id="cd16282">
    <property type="entry name" value="metallo-hydrolase-like_MBL-fold"/>
    <property type="match status" value="1"/>
</dbReference>
<dbReference type="SUPFAM" id="SSF52821">
    <property type="entry name" value="Rhodanese/Cell cycle control phosphatase"/>
    <property type="match status" value="1"/>
</dbReference>
<dbReference type="PANTHER" id="PTHR42951:SF4">
    <property type="entry name" value="ACYL-COENZYME A THIOESTERASE MBLAC2"/>
    <property type="match status" value="1"/>
</dbReference>
<evidence type="ECO:0000259" key="1">
    <source>
        <dbReference type="PROSITE" id="PS50206"/>
    </source>
</evidence>
<dbReference type="SMART" id="SM00450">
    <property type="entry name" value="RHOD"/>
    <property type="match status" value="1"/>
</dbReference>
<dbReference type="Pfam" id="PF00581">
    <property type="entry name" value="Rhodanese"/>
    <property type="match status" value="1"/>
</dbReference>
<keyword evidence="2" id="KW-0378">Hydrolase</keyword>
<dbReference type="GO" id="GO:0016787">
    <property type="term" value="F:hydrolase activity"/>
    <property type="evidence" value="ECO:0007669"/>
    <property type="project" value="UniProtKB-KW"/>
</dbReference>
<accession>A0A3B0XED7</accession>
<sequence>MKYFLLLLILFHTMMSAGLVTANDKIAMITDGPMLLLDVNKVITNINTEQLAAILKSQPDTAVIDVRTADEIARLGGMIEAERNYNITRGWLEFRVANIVINPDTPIVVYCGINERSPLAAQTLMQMGYSNVSNYEDGFFAWKKAGLPVEQTDKAVNSILYSRPIEVIKGVWSAIGATAPQSYANSGHNNNLSFIITDEGVVVVNAGDNYLLAQSLHNEIKSITDKKVKYVVLENAQGHAALGSSYWKEQGVPIIAHIDAKKELETYGEEGLERLKRGRRDKAEGTYLVLPDETFEDKKVIELGGLRIELLHLGPAHSPGDIIVWLPQKKLVISGDMAFHERLLPVTEHTDTGAWVKTWDKFAALNAEIVIPGHGSPTNMAEVAKYTRDYLIYMREQISILLDNDATLEDATKIDQSAYRHLDTFDELAALNASTMFRAMEFE</sequence>
<reference evidence="2" key="1">
    <citation type="submission" date="2018-06" db="EMBL/GenBank/DDBJ databases">
        <authorList>
            <person name="Zhirakovskaya E."/>
        </authorList>
    </citation>
    <scope>NUCLEOTIDE SEQUENCE</scope>
</reference>
<dbReference type="Gene3D" id="3.60.15.10">
    <property type="entry name" value="Ribonuclease Z/Hydroxyacylglutathione hydrolase-like"/>
    <property type="match status" value="1"/>
</dbReference>
<name>A0A3B0XED7_9ZZZZ</name>